<evidence type="ECO:0000313" key="1">
    <source>
        <dbReference type="EMBL" id="KAF1965109.1"/>
    </source>
</evidence>
<dbReference type="Proteomes" id="UP000800036">
    <property type="component" value="Unassembled WGS sequence"/>
</dbReference>
<protein>
    <submittedName>
        <fullName evidence="1">Uncharacterized protein</fullName>
    </submittedName>
</protein>
<dbReference type="AlphaFoldDB" id="A0A6A5UMG4"/>
<dbReference type="OrthoDB" id="3799754at2759"/>
<gene>
    <name evidence="1" type="ORF">BU23DRAFT_490703</name>
</gene>
<feature type="non-terminal residue" evidence="1">
    <location>
        <position position="79"/>
    </location>
</feature>
<name>A0A6A5UMG4_9PLEO</name>
<evidence type="ECO:0000313" key="2">
    <source>
        <dbReference type="Proteomes" id="UP000800036"/>
    </source>
</evidence>
<reference evidence="1" key="1">
    <citation type="journal article" date="2020" name="Stud. Mycol.">
        <title>101 Dothideomycetes genomes: a test case for predicting lifestyles and emergence of pathogens.</title>
        <authorList>
            <person name="Haridas S."/>
            <person name="Albert R."/>
            <person name="Binder M."/>
            <person name="Bloem J."/>
            <person name="Labutti K."/>
            <person name="Salamov A."/>
            <person name="Andreopoulos B."/>
            <person name="Baker S."/>
            <person name="Barry K."/>
            <person name="Bills G."/>
            <person name="Bluhm B."/>
            <person name="Cannon C."/>
            <person name="Castanera R."/>
            <person name="Culley D."/>
            <person name="Daum C."/>
            <person name="Ezra D."/>
            <person name="Gonzalez J."/>
            <person name="Henrissat B."/>
            <person name="Kuo A."/>
            <person name="Liang C."/>
            <person name="Lipzen A."/>
            <person name="Lutzoni F."/>
            <person name="Magnuson J."/>
            <person name="Mondo S."/>
            <person name="Nolan M."/>
            <person name="Ohm R."/>
            <person name="Pangilinan J."/>
            <person name="Park H.-J."/>
            <person name="Ramirez L."/>
            <person name="Alfaro M."/>
            <person name="Sun H."/>
            <person name="Tritt A."/>
            <person name="Yoshinaga Y."/>
            <person name="Zwiers L.-H."/>
            <person name="Turgeon B."/>
            <person name="Goodwin S."/>
            <person name="Spatafora J."/>
            <person name="Crous P."/>
            <person name="Grigoriev I."/>
        </authorList>
    </citation>
    <scope>NUCLEOTIDE SEQUENCE</scope>
    <source>
        <strain evidence="1">CBS 107.79</strain>
    </source>
</reference>
<organism evidence="1 2">
    <name type="scientific">Bimuria novae-zelandiae CBS 107.79</name>
    <dbReference type="NCBI Taxonomy" id="1447943"/>
    <lineage>
        <taxon>Eukaryota</taxon>
        <taxon>Fungi</taxon>
        <taxon>Dikarya</taxon>
        <taxon>Ascomycota</taxon>
        <taxon>Pezizomycotina</taxon>
        <taxon>Dothideomycetes</taxon>
        <taxon>Pleosporomycetidae</taxon>
        <taxon>Pleosporales</taxon>
        <taxon>Massarineae</taxon>
        <taxon>Didymosphaeriaceae</taxon>
        <taxon>Bimuria</taxon>
    </lineage>
</organism>
<accession>A0A6A5UMG4</accession>
<sequence length="79" mass="9173">MSFLRLPRELRDEVYFHYVYERDGYFHDVQSNRLRTSTGAPIDLALMRTCKQVASEMDGLALRENTIVSKAMKTSKARS</sequence>
<proteinExistence type="predicted"/>
<keyword evidence="2" id="KW-1185">Reference proteome</keyword>
<dbReference type="EMBL" id="ML976770">
    <property type="protein sequence ID" value="KAF1965109.1"/>
    <property type="molecule type" value="Genomic_DNA"/>
</dbReference>